<reference evidence="2 3" key="1">
    <citation type="journal article" date="2015" name="Front. Microbiol.">
        <title>Genome sequence of the plant growth promoting endophytic yeast Rhodotorula graminis WP1.</title>
        <authorList>
            <person name="Firrincieli A."/>
            <person name="Otillar R."/>
            <person name="Salamov A."/>
            <person name="Schmutz J."/>
            <person name="Khan Z."/>
            <person name="Redman R.S."/>
            <person name="Fleck N.D."/>
            <person name="Lindquist E."/>
            <person name="Grigoriev I.V."/>
            <person name="Doty S.L."/>
        </authorList>
    </citation>
    <scope>NUCLEOTIDE SEQUENCE [LARGE SCALE GENOMIC DNA]</scope>
    <source>
        <strain evidence="2 3">WP1</strain>
    </source>
</reference>
<feature type="compositionally biased region" description="Basic and acidic residues" evidence="1">
    <location>
        <begin position="33"/>
        <end position="42"/>
    </location>
</feature>
<accession>A0A194S7M2</accession>
<organism evidence="2 3">
    <name type="scientific">Rhodotorula graminis (strain WP1)</name>
    <dbReference type="NCBI Taxonomy" id="578459"/>
    <lineage>
        <taxon>Eukaryota</taxon>
        <taxon>Fungi</taxon>
        <taxon>Dikarya</taxon>
        <taxon>Basidiomycota</taxon>
        <taxon>Pucciniomycotina</taxon>
        <taxon>Microbotryomycetes</taxon>
        <taxon>Sporidiobolales</taxon>
        <taxon>Sporidiobolaceae</taxon>
        <taxon>Rhodotorula</taxon>
    </lineage>
</organism>
<feature type="compositionally biased region" description="Low complexity" evidence="1">
    <location>
        <begin position="128"/>
        <end position="192"/>
    </location>
</feature>
<evidence type="ECO:0000313" key="2">
    <source>
        <dbReference type="EMBL" id="KPV76490.1"/>
    </source>
</evidence>
<feature type="region of interest" description="Disordered" evidence="1">
    <location>
        <begin position="1"/>
        <end position="306"/>
    </location>
</feature>
<keyword evidence="3" id="KW-1185">Reference proteome</keyword>
<protein>
    <submittedName>
        <fullName evidence="2">Uncharacterized protein</fullName>
    </submittedName>
</protein>
<proteinExistence type="predicted"/>
<sequence length="306" mass="31637">MATVASSSTAASMAHPPSTSRDASPSPPRNHVRRNDSLRAIEQHAASVRRVQEAAAAAAAAQQDPAAQPARPKPVRLATPSSGYPFPVMVTTPRDEVVEPTLEPYRSAPRQKPPSRKGTPEGDGWDTPASSLSRASSMASKRSSAAPSRLAPLPGLTSTFSDSSLSSSSSSACSTPSDTNLESSASSPFAVPHSPPPPQQAPPTPAEVTRSRLKHAGSTPGAPPPAPLMQATQPVGQQLFDLQDVRLNAVPSPRNSPRHSPDPSAASGSRLKKDLNPLSSGVAGLSMSSQTKKEQPLGVGSKVEVD</sequence>
<name>A0A194S7M2_RHOGW</name>
<dbReference type="GeneID" id="28976810"/>
<gene>
    <name evidence="2" type="ORF">RHOBADRAFT_52490</name>
</gene>
<feature type="compositionally biased region" description="Low complexity" evidence="1">
    <location>
        <begin position="45"/>
        <end position="70"/>
    </location>
</feature>
<feature type="compositionally biased region" description="Low complexity" evidence="1">
    <location>
        <begin position="1"/>
        <end position="20"/>
    </location>
</feature>
<dbReference type="RefSeq" id="XP_018272539.1">
    <property type="nucleotide sequence ID" value="XM_018416362.1"/>
</dbReference>
<dbReference type="AlphaFoldDB" id="A0A194S7M2"/>
<feature type="compositionally biased region" description="Pro residues" evidence="1">
    <location>
        <begin position="193"/>
        <end position="205"/>
    </location>
</feature>
<evidence type="ECO:0000256" key="1">
    <source>
        <dbReference type="SAM" id="MobiDB-lite"/>
    </source>
</evidence>
<dbReference type="OMA" id="WDTPANS"/>
<dbReference type="Proteomes" id="UP000053890">
    <property type="component" value="Unassembled WGS sequence"/>
</dbReference>
<dbReference type="OrthoDB" id="2526760at2759"/>
<dbReference type="EMBL" id="KQ474076">
    <property type="protein sequence ID" value="KPV76490.1"/>
    <property type="molecule type" value="Genomic_DNA"/>
</dbReference>
<evidence type="ECO:0000313" key="3">
    <source>
        <dbReference type="Proteomes" id="UP000053890"/>
    </source>
</evidence>